<dbReference type="PROSITE" id="PS50871">
    <property type="entry name" value="C1Q"/>
    <property type="match status" value="2"/>
</dbReference>
<keyword evidence="3" id="KW-0732">Signal</keyword>
<accession>A0A315VZA7</accession>
<keyword evidence="2" id="KW-0964">Secreted</keyword>
<proteinExistence type="predicted"/>
<dbReference type="SMART" id="SM00110">
    <property type="entry name" value="C1Q"/>
    <property type="match status" value="2"/>
</dbReference>
<evidence type="ECO:0000256" key="1">
    <source>
        <dbReference type="ARBA" id="ARBA00004613"/>
    </source>
</evidence>
<sequence length="620" mass="68911">MSSIGFVTTQKLISYQNPKFTCGNKRTPDQAVGEAADGRVVEGMVHSNTGLLIRLHPSSGNNPLVWMSTAAHQQHLQRSDSSIRQARHGPFNSEQGCRIIHFCAEAEVRLHLLRGFTVAVNTHGSTKWLTSVRENLLLLLVAYQLTQQSDKLPPTTGPPYHQQCTCGTSKTCRTPALEDWRTPALKGQLNFIVAMDQREDRSSSFHNFCLNKIFVPLASWRSHSHLACFFIIILYSGGVSSLYGPAVATGLGSAFSAAQTSSVVGGKQKAVTFNKLMVNTGRDFNPDTGHFRCRIPGAYYFSFSVGKFPSKLLSVILVKNGEEVQAIAYDDYRRIGRKVQSQSVMISLKEMDTVWLLLQQNPQYAVYSNAGPYITFSGYLVYPKLQPTSYLSNHLSSPGLYYPDCPPQAEPQSSGQAAEQPQSAFSVARTSTFMGQSDGHHSKPPLTFDVEYVNIGGHFNKTSGLFTCHFPGVYFFAFTVGKHPRKAVSVKLMTGSGQVQAMVFDEDTSKRREMQSQSLMLQLNRGETVWLYSQQDKRYAVYSNQGRYTTFSGFLAPSLLAVPHCTSQISQSSGLRQAAQEASKVLRLLRMLQNTQLLQQLHHRLLQPLHSLLVPHIRPI</sequence>
<comment type="subcellular location">
    <subcellularLocation>
        <location evidence="1">Secreted</location>
    </subcellularLocation>
</comment>
<dbReference type="AlphaFoldDB" id="A0A315VZA7"/>
<organism evidence="6 7">
    <name type="scientific">Gambusia affinis</name>
    <name type="common">Western mosquitofish</name>
    <name type="synonym">Heterandria affinis</name>
    <dbReference type="NCBI Taxonomy" id="33528"/>
    <lineage>
        <taxon>Eukaryota</taxon>
        <taxon>Metazoa</taxon>
        <taxon>Chordata</taxon>
        <taxon>Craniata</taxon>
        <taxon>Vertebrata</taxon>
        <taxon>Euteleostomi</taxon>
        <taxon>Actinopterygii</taxon>
        <taxon>Neopterygii</taxon>
        <taxon>Teleostei</taxon>
        <taxon>Neoteleostei</taxon>
        <taxon>Acanthomorphata</taxon>
        <taxon>Ovalentaria</taxon>
        <taxon>Atherinomorphae</taxon>
        <taxon>Cyprinodontiformes</taxon>
        <taxon>Poeciliidae</taxon>
        <taxon>Poeciliinae</taxon>
        <taxon>Gambusia</taxon>
    </lineage>
</organism>
<feature type="compositionally biased region" description="Polar residues" evidence="4">
    <location>
        <begin position="410"/>
        <end position="421"/>
    </location>
</feature>
<reference evidence="6 7" key="1">
    <citation type="journal article" date="2018" name="G3 (Bethesda)">
        <title>A High-Quality Reference Genome for the Invasive Mosquitofish Gambusia affinis Using a Chicago Library.</title>
        <authorList>
            <person name="Hoffberg S.L."/>
            <person name="Troendle N.J."/>
            <person name="Glenn T.C."/>
            <person name="Mahmud O."/>
            <person name="Louha S."/>
            <person name="Chalopin D."/>
            <person name="Bennetzen J.L."/>
            <person name="Mauricio R."/>
        </authorList>
    </citation>
    <scope>NUCLEOTIDE SEQUENCE [LARGE SCALE GENOMIC DNA]</scope>
    <source>
        <strain evidence="6">NE01/NJP1002.9</strain>
        <tissue evidence="6">Muscle</tissue>
    </source>
</reference>
<keyword evidence="7" id="KW-1185">Reference proteome</keyword>
<dbReference type="Proteomes" id="UP000250572">
    <property type="component" value="Unassembled WGS sequence"/>
</dbReference>
<dbReference type="GO" id="GO:0005615">
    <property type="term" value="C:extracellular space"/>
    <property type="evidence" value="ECO:0007669"/>
    <property type="project" value="TreeGrafter"/>
</dbReference>
<dbReference type="PANTHER" id="PTHR22923:SF87">
    <property type="entry name" value="COMPLEMENT C1Q TUMOR NECROSIS FACTOR-RELATED PROTEIN 4"/>
    <property type="match status" value="1"/>
</dbReference>
<feature type="region of interest" description="Disordered" evidence="4">
    <location>
        <begin position="402"/>
        <end position="421"/>
    </location>
</feature>
<dbReference type="InterPro" id="IPR008983">
    <property type="entry name" value="Tumour_necrosis_fac-like_dom"/>
</dbReference>
<dbReference type="Gene3D" id="2.60.120.40">
    <property type="match status" value="2"/>
</dbReference>
<protein>
    <recommendedName>
        <fullName evidence="5">C1q domain-containing protein</fullName>
    </recommendedName>
</protein>
<evidence type="ECO:0000256" key="2">
    <source>
        <dbReference type="ARBA" id="ARBA00022525"/>
    </source>
</evidence>
<dbReference type="SUPFAM" id="SSF49842">
    <property type="entry name" value="TNF-like"/>
    <property type="match status" value="2"/>
</dbReference>
<evidence type="ECO:0000259" key="5">
    <source>
        <dbReference type="PROSITE" id="PS50871"/>
    </source>
</evidence>
<name>A0A315VZA7_GAMAF</name>
<feature type="domain" description="C1q" evidence="5">
    <location>
        <begin position="248"/>
        <end position="387"/>
    </location>
</feature>
<dbReference type="Pfam" id="PF00386">
    <property type="entry name" value="C1q"/>
    <property type="match status" value="2"/>
</dbReference>
<dbReference type="PRINTS" id="PR00007">
    <property type="entry name" value="COMPLEMNTC1Q"/>
</dbReference>
<dbReference type="PANTHER" id="PTHR22923">
    <property type="entry name" value="CEREBELLIN-RELATED"/>
    <property type="match status" value="1"/>
</dbReference>
<dbReference type="InterPro" id="IPR001073">
    <property type="entry name" value="C1q_dom"/>
</dbReference>
<gene>
    <name evidence="6" type="ORF">CCH79_00009990</name>
</gene>
<evidence type="ECO:0000313" key="6">
    <source>
        <dbReference type="EMBL" id="PWA24806.1"/>
    </source>
</evidence>
<comment type="caution">
    <text evidence="6">The sequence shown here is derived from an EMBL/GenBank/DDBJ whole genome shotgun (WGS) entry which is preliminary data.</text>
</comment>
<evidence type="ECO:0000313" key="7">
    <source>
        <dbReference type="Proteomes" id="UP000250572"/>
    </source>
</evidence>
<evidence type="ECO:0000256" key="4">
    <source>
        <dbReference type="SAM" id="MobiDB-lite"/>
    </source>
</evidence>
<dbReference type="EMBL" id="NHOQ01001396">
    <property type="protein sequence ID" value="PWA24806.1"/>
    <property type="molecule type" value="Genomic_DNA"/>
</dbReference>
<dbReference type="InterPro" id="IPR050822">
    <property type="entry name" value="Cerebellin_Synaptic_Org"/>
</dbReference>
<evidence type="ECO:0000256" key="3">
    <source>
        <dbReference type="ARBA" id="ARBA00022729"/>
    </source>
</evidence>
<dbReference type="STRING" id="33528.ENSGAFP00000032281"/>
<feature type="domain" description="C1q" evidence="5">
    <location>
        <begin position="418"/>
        <end position="562"/>
    </location>
</feature>